<evidence type="ECO:0000256" key="1">
    <source>
        <dbReference type="SAM" id="MobiDB-lite"/>
    </source>
</evidence>
<organism evidence="2 3">
    <name type="scientific">Plicaturopsis crispa FD-325 SS-3</name>
    <dbReference type="NCBI Taxonomy" id="944288"/>
    <lineage>
        <taxon>Eukaryota</taxon>
        <taxon>Fungi</taxon>
        <taxon>Dikarya</taxon>
        <taxon>Basidiomycota</taxon>
        <taxon>Agaricomycotina</taxon>
        <taxon>Agaricomycetes</taxon>
        <taxon>Agaricomycetidae</taxon>
        <taxon>Amylocorticiales</taxon>
        <taxon>Amylocorticiaceae</taxon>
        <taxon>Plicatura</taxon>
        <taxon>Plicaturopsis crispa</taxon>
    </lineage>
</organism>
<dbReference type="AlphaFoldDB" id="A0A0C9SWJ4"/>
<dbReference type="EMBL" id="KN832574">
    <property type="protein sequence ID" value="KII83740.1"/>
    <property type="molecule type" value="Genomic_DNA"/>
</dbReference>
<accession>A0A0C9SWJ4</accession>
<dbReference type="HOGENOM" id="CLU_1876291_0_0_1"/>
<feature type="compositionally biased region" description="Polar residues" evidence="1">
    <location>
        <begin position="114"/>
        <end position="129"/>
    </location>
</feature>
<reference evidence="2 3" key="1">
    <citation type="submission" date="2014-06" db="EMBL/GenBank/DDBJ databases">
        <title>Evolutionary Origins and Diversification of the Mycorrhizal Mutualists.</title>
        <authorList>
            <consortium name="DOE Joint Genome Institute"/>
            <consortium name="Mycorrhizal Genomics Consortium"/>
            <person name="Kohler A."/>
            <person name="Kuo A."/>
            <person name="Nagy L.G."/>
            <person name="Floudas D."/>
            <person name="Copeland A."/>
            <person name="Barry K.W."/>
            <person name="Cichocki N."/>
            <person name="Veneault-Fourrey C."/>
            <person name="LaButti K."/>
            <person name="Lindquist E.A."/>
            <person name="Lipzen A."/>
            <person name="Lundell T."/>
            <person name="Morin E."/>
            <person name="Murat C."/>
            <person name="Riley R."/>
            <person name="Ohm R."/>
            <person name="Sun H."/>
            <person name="Tunlid A."/>
            <person name="Henrissat B."/>
            <person name="Grigoriev I.V."/>
            <person name="Hibbett D.S."/>
            <person name="Martin F."/>
        </authorList>
    </citation>
    <scope>NUCLEOTIDE SEQUENCE [LARGE SCALE GENOMIC DNA]</scope>
    <source>
        <strain evidence="2 3">FD-325 SS-3</strain>
    </source>
</reference>
<sequence>MVLANIIITHDPSEDPWRCRPHEETEGCRRIRERLFGPYEDRLPWLKDVRWATVPDPQMEIMDQLRDWRIWKENQRKLAERRGQRTSKQPSVQDDDGEKLPSKEEDDTERPSAQDGNNERSSSSTTITQEDALACS</sequence>
<gene>
    <name evidence="2" type="ORF">PLICRDRAFT_702322</name>
</gene>
<feature type="region of interest" description="Disordered" evidence="1">
    <location>
        <begin position="77"/>
        <end position="136"/>
    </location>
</feature>
<evidence type="ECO:0000313" key="3">
    <source>
        <dbReference type="Proteomes" id="UP000053263"/>
    </source>
</evidence>
<proteinExistence type="predicted"/>
<protein>
    <submittedName>
        <fullName evidence="2">Uncharacterized protein</fullName>
    </submittedName>
</protein>
<name>A0A0C9SWJ4_PLICR</name>
<dbReference type="Proteomes" id="UP000053263">
    <property type="component" value="Unassembled WGS sequence"/>
</dbReference>
<keyword evidence="3" id="KW-1185">Reference proteome</keyword>
<evidence type="ECO:0000313" key="2">
    <source>
        <dbReference type="EMBL" id="KII83740.1"/>
    </source>
</evidence>